<reference evidence="4 5" key="1">
    <citation type="submission" date="2025-04" db="UniProtKB">
        <authorList>
            <consortium name="RefSeq"/>
        </authorList>
    </citation>
    <scope>IDENTIFICATION</scope>
    <source>
        <tissue evidence="4 5">Whole insect</tissue>
    </source>
</reference>
<organism evidence="4">
    <name type="scientific">Diabrotica virgifera virgifera</name>
    <name type="common">western corn rootworm</name>
    <dbReference type="NCBI Taxonomy" id="50390"/>
    <lineage>
        <taxon>Eukaryota</taxon>
        <taxon>Metazoa</taxon>
        <taxon>Ecdysozoa</taxon>
        <taxon>Arthropoda</taxon>
        <taxon>Hexapoda</taxon>
        <taxon>Insecta</taxon>
        <taxon>Pterygota</taxon>
        <taxon>Neoptera</taxon>
        <taxon>Endopterygota</taxon>
        <taxon>Coleoptera</taxon>
        <taxon>Polyphaga</taxon>
        <taxon>Cucujiformia</taxon>
        <taxon>Chrysomeloidea</taxon>
        <taxon>Chrysomelidae</taxon>
        <taxon>Galerucinae</taxon>
        <taxon>Diabroticina</taxon>
        <taxon>Diabroticites</taxon>
        <taxon>Diabrotica</taxon>
    </lineage>
</organism>
<dbReference type="Gene3D" id="1.25.40.20">
    <property type="entry name" value="Ankyrin repeat-containing domain"/>
    <property type="match status" value="1"/>
</dbReference>
<dbReference type="PROSITE" id="PS50088">
    <property type="entry name" value="ANK_REPEAT"/>
    <property type="match status" value="2"/>
</dbReference>
<accession>A0A6P7GM16</accession>
<keyword evidence="1" id="KW-0677">Repeat</keyword>
<dbReference type="InterPro" id="IPR002110">
    <property type="entry name" value="Ankyrin_rpt"/>
</dbReference>
<dbReference type="SMART" id="SM00248">
    <property type="entry name" value="ANK"/>
    <property type="match status" value="3"/>
</dbReference>
<dbReference type="RefSeq" id="XP_028144810.1">
    <property type="nucleotide sequence ID" value="XM_028289009.1"/>
</dbReference>
<gene>
    <name evidence="4 5" type="primary">LOC114338413</name>
</gene>
<keyword evidence="2 3" id="KW-0040">ANK repeat</keyword>
<dbReference type="Pfam" id="PF12796">
    <property type="entry name" value="Ank_2"/>
    <property type="match status" value="1"/>
</dbReference>
<evidence type="ECO:0000256" key="1">
    <source>
        <dbReference type="ARBA" id="ARBA00022737"/>
    </source>
</evidence>
<protein>
    <submittedName>
        <fullName evidence="4">Nuclear factor NF-kappa-B p105 subunit-like isoform X1</fullName>
    </submittedName>
    <submittedName>
        <fullName evidence="5">Nuclear factor NF-kappa-B p105 subunit-like isoform X2</fullName>
    </submittedName>
</protein>
<dbReference type="InterPro" id="IPR036770">
    <property type="entry name" value="Ankyrin_rpt-contain_sf"/>
</dbReference>
<feature type="repeat" description="ANK" evidence="3">
    <location>
        <begin position="9"/>
        <end position="41"/>
    </location>
</feature>
<dbReference type="PANTHER" id="PTHR24198">
    <property type="entry name" value="ANKYRIN REPEAT AND PROTEIN KINASE DOMAIN-CONTAINING PROTEIN"/>
    <property type="match status" value="1"/>
</dbReference>
<name>A0A6P7GM16_DIAVI</name>
<sequence>MDINVSTNIGNLPAHLAALSNKVEILRYLKSVGSVINQCNSQGRSLVHLAAAGDAVDVLNFLKDECNVSLNLDLRDNDGFNPSHCAAFHNALKAIRFLKEQGANLSIFSKDKRTPVHLAAQEAH</sequence>
<evidence type="ECO:0000313" key="5">
    <source>
        <dbReference type="RefSeq" id="XP_028144812.1"/>
    </source>
</evidence>
<feature type="repeat" description="ANK" evidence="3">
    <location>
        <begin position="78"/>
        <end position="110"/>
    </location>
</feature>
<proteinExistence type="predicted"/>
<dbReference type="SUPFAM" id="SSF48403">
    <property type="entry name" value="Ankyrin repeat"/>
    <property type="match status" value="1"/>
</dbReference>
<dbReference type="PANTHER" id="PTHR24198:SF165">
    <property type="entry name" value="ANKYRIN REPEAT-CONTAINING PROTEIN-RELATED"/>
    <property type="match status" value="1"/>
</dbReference>
<evidence type="ECO:0000256" key="3">
    <source>
        <dbReference type="PROSITE-ProRule" id="PRU00023"/>
    </source>
</evidence>
<dbReference type="RefSeq" id="XP_028144812.1">
    <property type="nucleotide sequence ID" value="XM_028289011.1"/>
</dbReference>
<dbReference type="AlphaFoldDB" id="A0A6P7GM16"/>
<evidence type="ECO:0000313" key="4">
    <source>
        <dbReference type="RefSeq" id="XP_028144810.1"/>
    </source>
</evidence>
<evidence type="ECO:0000256" key="2">
    <source>
        <dbReference type="ARBA" id="ARBA00023043"/>
    </source>
</evidence>
<dbReference type="Pfam" id="PF13637">
    <property type="entry name" value="Ank_4"/>
    <property type="match status" value="1"/>
</dbReference>